<dbReference type="Gene3D" id="3.30.200.20">
    <property type="entry name" value="Phosphorylase Kinase, domain 1"/>
    <property type="match status" value="1"/>
</dbReference>
<evidence type="ECO:0008006" key="3">
    <source>
        <dbReference type="Google" id="ProtNLM"/>
    </source>
</evidence>
<sequence length="54" mass="6195">MNSDTHHLDLNKLSEYLTHQIPDFSGINTSKKFGTGQSNPTYLIDTPEKKYVLR</sequence>
<feature type="region of interest" description="Disordered" evidence="1">
    <location>
        <begin position="26"/>
        <end position="54"/>
    </location>
</feature>
<evidence type="ECO:0000313" key="2">
    <source>
        <dbReference type="EMBL" id="SVE05390.1"/>
    </source>
</evidence>
<dbReference type="EMBL" id="UINC01190982">
    <property type="protein sequence ID" value="SVE05390.1"/>
    <property type="molecule type" value="Genomic_DNA"/>
</dbReference>
<feature type="compositionally biased region" description="Polar residues" evidence="1">
    <location>
        <begin position="26"/>
        <end position="41"/>
    </location>
</feature>
<accession>A0A383ACS8</accession>
<reference evidence="2" key="1">
    <citation type="submission" date="2018-05" db="EMBL/GenBank/DDBJ databases">
        <authorList>
            <person name="Lanie J.A."/>
            <person name="Ng W.-L."/>
            <person name="Kazmierczak K.M."/>
            <person name="Andrzejewski T.M."/>
            <person name="Davidsen T.M."/>
            <person name="Wayne K.J."/>
            <person name="Tettelin H."/>
            <person name="Glass J.I."/>
            <person name="Rusch D."/>
            <person name="Podicherti R."/>
            <person name="Tsui H.-C.T."/>
            <person name="Winkler M.E."/>
        </authorList>
    </citation>
    <scope>NUCLEOTIDE SEQUENCE</scope>
</reference>
<proteinExistence type="predicted"/>
<evidence type="ECO:0000256" key="1">
    <source>
        <dbReference type="SAM" id="MobiDB-lite"/>
    </source>
</evidence>
<dbReference type="AlphaFoldDB" id="A0A383ACS8"/>
<protein>
    <recommendedName>
        <fullName evidence="3">Aminoglycoside phosphotransferase domain-containing protein</fullName>
    </recommendedName>
</protein>
<organism evidence="2">
    <name type="scientific">marine metagenome</name>
    <dbReference type="NCBI Taxonomy" id="408172"/>
    <lineage>
        <taxon>unclassified sequences</taxon>
        <taxon>metagenomes</taxon>
        <taxon>ecological metagenomes</taxon>
    </lineage>
</organism>
<feature type="non-terminal residue" evidence="2">
    <location>
        <position position="54"/>
    </location>
</feature>
<name>A0A383ACS8_9ZZZZ</name>
<gene>
    <name evidence="2" type="ORF">METZ01_LOCUS458244</name>
</gene>